<dbReference type="InterPro" id="IPR029787">
    <property type="entry name" value="Nucleotide_cyclase"/>
</dbReference>
<dbReference type="RefSeq" id="WP_092122492.1">
    <property type="nucleotide sequence ID" value="NZ_FMXO01000015.1"/>
</dbReference>
<dbReference type="InterPro" id="IPR003018">
    <property type="entry name" value="GAF"/>
</dbReference>
<keyword evidence="4" id="KW-1185">Reference proteome</keyword>
<dbReference type="Gene3D" id="1.10.3210.10">
    <property type="entry name" value="Hypothetical protein af1432"/>
    <property type="match status" value="1"/>
</dbReference>
<proteinExistence type="predicted"/>
<evidence type="ECO:0000313" key="3">
    <source>
        <dbReference type="EMBL" id="SDB51924.1"/>
    </source>
</evidence>
<accession>A0A1G6E397</accession>
<dbReference type="InterPro" id="IPR052340">
    <property type="entry name" value="RNase_Y/CdgJ"/>
</dbReference>
<dbReference type="Gene3D" id="3.30.70.270">
    <property type="match status" value="1"/>
</dbReference>
<dbReference type="PROSITE" id="PS50887">
    <property type="entry name" value="GGDEF"/>
    <property type="match status" value="1"/>
</dbReference>
<dbReference type="CDD" id="cd00077">
    <property type="entry name" value="HDc"/>
    <property type="match status" value="1"/>
</dbReference>
<dbReference type="Pfam" id="PF08668">
    <property type="entry name" value="HDOD"/>
    <property type="match status" value="1"/>
</dbReference>
<dbReference type="InterPro" id="IPR000160">
    <property type="entry name" value="GGDEF_dom"/>
</dbReference>
<dbReference type="AlphaFoldDB" id="A0A1G6E397"/>
<dbReference type="STRING" id="617002.SAMN05660653_02581"/>
<dbReference type="InterPro" id="IPR043128">
    <property type="entry name" value="Rev_trsase/Diguanyl_cyclase"/>
</dbReference>
<dbReference type="PROSITE" id="PS51833">
    <property type="entry name" value="HDOD"/>
    <property type="match status" value="1"/>
</dbReference>
<organism evidence="3 4">
    <name type="scientific">Desulfonatronum thiosulfatophilum</name>
    <dbReference type="NCBI Taxonomy" id="617002"/>
    <lineage>
        <taxon>Bacteria</taxon>
        <taxon>Pseudomonadati</taxon>
        <taxon>Thermodesulfobacteriota</taxon>
        <taxon>Desulfovibrionia</taxon>
        <taxon>Desulfovibrionales</taxon>
        <taxon>Desulfonatronaceae</taxon>
        <taxon>Desulfonatronum</taxon>
    </lineage>
</organism>
<dbReference type="SMART" id="SM00267">
    <property type="entry name" value="GGDEF"/>
    <property type="match status" value="1"/>
</dbReference>
<reference evidence="3 4" key="1">
    <citation type="submission" date="2016-10" db="EMBL/GenBank/DDBJ databases">
        <authorList>
            <person name="de Groot N.N."/>
        </authorList>
    </citation>
    <scope>NUCLEOTIDE SEQUENCE [LARGE SCALE GENOMIC DNA]</scope>
    <source>
        <strain evidence="3 4">ASO4-2</strain>
    </source>
</reference>
<dbReference type="SUPFAM" id="SSF55073">
    <property type="entry name" value="Nucleotide cyclase"/>
    <property type="match status" value="1"/>
</dbReference>
<feature type="domain" description="HDOD" evidence="2">
    <location>
        <begin position="24"/>
        <end position="220"/>
    </location>
</feature>
<dbReference type="NCBIfam" id="TIGR00254">
    <property type="entry name" value="GGDEF"/>
    <property type="match status" value="1"/>
</dbReference>
<dbReference type="Gene3D" id="3.30.450.40">
    <property type="match status" value="1"/>
</dbReference>
<protein>
    <submittedName>
        <fullName evidence="3">Diguanylate cyclase (GGDEF) domain-containing protein/HDIG domain-containing protein</fullName>
    </submittedName>
</protein>
<dbReference type="SMART" id="SM00471">
    <property type="entry name" value="HDc"/>
    <property type="match status" value="1"/>
</dbReference>
<dbReference type="CDD" id="cd01949">
    <property type="entry name" value="GGDEF"/>
    <property type="match status" value="1"/>
</dbReference>
<dbReference type="PANTHER" id="PTHR33525:SF3">
    <property type="entry name" value="RIBONUCLEASE Y"/>
    <property type="match status" value="1"/>
</dbReference>
<dbReference type="InterPro" id="IPR029016">
    <property type="entry name" value="GAF-like_dom_sf"/>
</dbReference>
<dbReference type="SMART" id="SM00065">
    <property type="entry name" value="GAF"/>
    <property type="match status" value="1"/>
</dbReference>
<feature type="domain" description="GGDEF" evidence="1">
    <location>
        <begin position="541"/>
        <end position="668"/>
    </location>
</feature>
<dbReference type="InterPro" id="IPR013976">
    <property type="entry name" value="HDOD"/>
</dbReference>
<evidence type="ECO:0000259" key="2">
    <source>
        <dbReference type="PROSITE" id="PS51833"/>
    </source>
</evidence>
<evidence type="ECO:0000259" key="1">
    <source>
        <dbReference type="PROSITE" id="PS50887"/>
    </source>
</evidence>
<sequence>MQRDIPLPSPAEIRNVIRFDRKQLPSFPQVALKMLEMLGDATASLHDISRVIESDPGIAARVLEIVNSAGYGTQRMITTLPEAMVVLGEDEIRKLAIGTTIFQGLFASAGSKQFDRTHFWRHSLSVAVLSLEIARKIRYPRPEEAYIAGLLHDVGKIFLDLQGHRDYGDFLHQAASGEESLIDQERAVLGLGHDDVGAFFCSLWKLPQRIVLPVKYHHQRFQPQDVSEEEAVLIAMVSLSDFICWTQGVGSVAGDRIRPPVLVPEIEQCINSEGIDIIDRIRAMNMEMERISEFFHFVFPTSGQIHESLLRMNFHLSRANTRLLYQDAPAEGPGIQPQAAARLPDDGFAFGKSLARAKTLQEVMDLVMFRIGTAFEPLHWALLLKDPRSRDLVFSVVGGAGKEQLRGTRLAEGEGIAGRILETRKSLHVEDLSSAPDLSGRVSSYSGLVPRTCMGVLLRGENRIFGVIELVNKVGGGVYTEDELQLLESIADYAAIAMERVHYNQVLQRVATTDALTGLKNRYSLERILCDKDQVAKRYGQDVSIMIIDIDDFKQFNRTQGRRAADELLKKVSGLIRATFRRSDDVFRFEGDKFIALLSGTDKQAADQARTRMRKSFASLKGETDTSISIFMHSVKTDHARDLIRFIEERLPQDKAVTACDSGETMDESLRPFLDQGAGEPEAARNKVYRKKVTLYGEFTQLETKRGGIMNVEELAMFEMGFTVPPGQFNIQPGDFLDVAFHLDDRKRSLIERRVMVRGVHGEKIDAEFYNPPPYSKDLGFYLLA</sequence>
<dbReference type="Pfam" id="PF00990">
    <property type="entry name" value="GGDEF"/>
    <property type="match status" value="1"/>
</dbReference>
<dbReference type="EMBL" id="FMXO01000015">
    <property type="protein sequence ID" value="SDB51924.1"/>
    <property type="molecule type" value="Genomic_DNA"/>
</dbReference>
<dbReference type="SUPFAM" id="SSF55781">
    <property type="entry name" value="GAF domain-like"/>
    <property type="match status" value="1"/>
</dbReference>
<dbReference type="PANTHER" id="PTHR33525">
    <property type="match status" value="1"/>
</dbReference>
<dbReference type="NCBIfam" id="TIGR00277">
    <property type="entry name" value="HDIG"/>
    <property type="match status" value="1"/>
</dbReference>
<dbReference type="OrthoDB" id="5409144at2"/>
<dbReference type="SUPFAM" id="SSF109604">
    <property type="entry name" value="HD-domain/PDEase-like"/>
    <property type="match status" value="1"/>
</dbReference>
<name>A0A1G6E397_9BACT</name>
<dbReference type="Proteomes" id="UP000198771">
    <property type="component" value="Unassembled WGS sequence"/>
</dbReference>
<dbReference type="InterPro" id="IPR003607">
    <property type="entry name" value="HD/PDEase_dom"/>
</dbReference>
<evidence type="ECO:0000313" key="4">
    <source>
        <dbReference type="Proteomes" id="UP000198771"/>
    </source>
</evidence>
<gene>
    <name evidence="3" type="ORF">SAMN05660653_02581</name>
</gene>
<dbReference type="Pfam" id="PF13185">
    <property type="entry name" value="GAF_2"/>
    <property type="match status" value="1"/>
</dbReference>
<dbReference type="InterPro" id="IPR006675">
    <property type="entry name" value="HDIG_dom"/>
</dbReference>